<evidence type="ECO:0008006" key="3">
    <source>
        <dbReference type="Google" id="ProtNLM"/>
    </source>
</evidence>
<dbReference type="EMBL" id="CAJZBQ010000025">
    <property type="protein sequence ID" value="CAG9320340.1"/>
    <property type="molecule type" value="Genomic_DNA"/>
</dbReference>
<dbReference type="Pfam" id="PF01344">
    <property type="entry name" value="Kelch_1"/>
    <property type="match status" value="1"/>
</dbReference>
<dbReference type="Proteomes" id="UP001162131">
    <property type="component" value="Unassembled WGS sequence"/>
</dbReference>
<dbReference type="AlphaFoldDB" id="A0AAU9J564"/>
<name>A0AAU9J564_9CILI</name>
<organism evidence="1 2">
    <name type="scientific">Blepharisma stoltei</name>
    <dbReference type="NCBI Taxonomy" id="1481888"/>
    <lineage>
        <taxon>Eukaryota</taxon>
        <taxon>Sar</taxon>
        <taxon>Alveolata</taxon>
        <taxon>Ciliophora</taxon>
        <taxon>Postciliodesmatophora</taxon>
        <taxon>Heterotrichea</taxon>
        <taxon>Heterotrichida</taxon>
        <taxon>Blepharismidae</taxon>
        <taxon>Blepharisma</taxon>
    </lineage>
</organism>
<sequence length="287" mass="33046">MCEKLELPLLEQSNEADLTASGGHENQIELIQRKIYSPYKTSIISWDAKTYEKKVHANILPVSISCSSERTMTCLFSDTQLFIYGGFKENSDGIKEAMVVDLVSMEVKLKKSGRKRGGAGLALVGWQIYIFGGYKNEYELLKECDKYDILTNKWIRIASLPFYSGSVAAEVYGNDILVAGTHLPGLYYYSVGKNTFSKIKDLPILQDKNIFVHEGKAWIYCNDSWFYESKRYDLTKWRIIGYYYGFNMLLSQHVRIENELFFLDNSMGIYVFDLHTGILDKFKKSFK</sequence>
<dbReference type="Gene3D" id="2.120.10.80">
    <property type="entry name" value="Kelch-type beta propeller"/>
    <property type="match status" value="1"/>
</dbReference>
<keyword evidence="2" id="KW-1185">Reference proteome</keyword>
<dbReference type="SMART" id="SM00612">
    <property type="entry name" value="Kelch"/>
    <property type="match status" value="1"/>
</dbReference>
<protein>
    <recommendedName>
        <fullName evidence="3">Kelch repeat-containing protein</fullName>
    </recommendedName>
</protein>
<comment type="caution">
    <text evidence="1">The sequence shown here is derived from an EMBL/GenBank/DDBJ whole genome shotgun (WGS) entry which is preliminary data.</text>
</comment>
<dbReference type="SUPFAM" id="SSF117281">
    <property type="entry name" value="Kelch motif"/>
    <property type="match status" value="1"/>
</dbReference>
<proteinExistence type="predicted"/>
<dbReference type="InterPro" id="IPR006652">
    <property type="entry name" value="Kelch_1"/>
</dbReference>
<evidence type="ECO:0000313" key="1">
    <source>
        <dbReference type="EMBL" id="CAG9320340.1"/>
    </source>
</evidence>
<gene>
    <name evidence="1" type="ORF">BSTOLATCC_MIC26257</name>
</gene>
<dbReference type="InterPro" id="IPR015915">
    <property type="entry name" value="Kelch-typ_b-propeller"/>
</dbReference>
<evidence type="ECO:0000313" key="2">
    <source>
        <dbReference type="Proteomes" id="UP001162131"/>
    </source>
</evidence>
<accession>A0AAU9J564</accession>
<reference evidence="1" key="1">
    <citation type="submission" date="2021-09" db="EMBL/GenBank/DDBJ databases">
        <authorList>
            <consortium name="AG Swart"/>
            <person name="Singh M."/>
            <person name="Singh A."/>
            <person name="Seah K."/>
            <person name="Emmerich C."/>
        </authorList>
    </citation>
    <scope>NUCLEOTIDE SEQUENCE</scope>
    <source>
        <strain evidence="1">ATCC30299</strain>
    </source>
</reference>